<dbReference type="OrthoDB" id="2314520at2759"/>
<evidence type="ECO:0000256" key="7">
    <source>
        <dbReference type="ARBA" id="ARBA00023125"/>
    </source>
</evidence>
<keyword evidence="5" id="KW-0158">Chromosome</keyword>
<evidence type="ECO:0000256" key="1">
    <source>
        <dbReference type="ARBA" id="ARBA00004123"/>
    </source>
</evidence>
<keyword evidence="8" id="KW-0539">Nucleus</keyword>
<keyword evidence="6" id="KW-0779">Telomere</keyword>
<dbReference type="GO" id="GO:0010833">
    <property type="term" value="P:telomere maintenance via telomere lengthening"/>
    <property type="evidence" value="ECO:0007669"/>
    <property type="project" value="TreeGrafter"/>
</dbReference>
<gene>
    <name evidence="9" type="ORF">AB205_0058780</name>
</gene>
<evidence type="ECO:0000256" key="2">
    <source>
        <dbReference type="ARBA" id="ARBA00004574"/>
    </source>
</evidence>
<evidence type="ECO:0000256" key="4">
    <source>
        <dbReference type="ARBA" id="ARBA00016175"/>
    </source>
</evidence>
<evidence type="ECO:0000256" key="6">
    <source>
        <dbReference type="ARBA" id="ARBA00022895"/>
    </source>
</evidence>
<dbReference type="InterPro" id="IPR042617">
    <property type="entry name" value="CTC1-like"/>
</dbReference>
<organism evidence="9 10">
    <name type="scientific">Aquarana catesbeiana</name>
    <name type="common">American bullfrog</name>
    <name type="synonym">Rana catesbeiana</name>
    <dbReference type="NCBI Taxonomy" id="8400"/>
    <lineage>
        <taxon>Eukaryota</taxon>
        <taxon>Metazoa</taxon>
        <taxon>Chordata</taxon>
        <taxon>Craniata</taxon>
        <taxon>Vertebrata</taxon>
        <taxon>Euteleostomi</taxon>
        <taxon>Amphibia</taxon>
        <taxon>Batrachia</taxon>
        <taxon>Anura</taxon>
        <taxon>Neobatrachia</taxon>
        <taxon>Ranoidea</taxon>
        <taxon>Ranidae</taxon>
        <taxon>Aquarana</taxon>
    </lineage>
</organism>
<keyword evidence="7" id="KW-0238">DNA-binding</keyword>
<dbReference type="GO" id="GO:1990879">
    <property type="term" value="C:CST complex"/>
    <property type="evidence" value="ECO:0007669"/>
    <property type="project" value="TreeGrafter"/>
</dbReference>
<sequence>MCDMKSTHTQQRRLRPHDNFLPPGVSIKVILTQPTSLTSVSVYLDLTLGSYPLGLLPGATVLMQGLERKVSRSGKVYLRSVSTTYIRVLSPPTEISDSGHPAPPLVLFRQLSGLPSSQRAVCSVTCVLSVTLSWDCSMCCSTFSQGLCERSPLCTSQSGVFRANACVKAEDGSGEVQLYLQDDAVCLLLAMPNSLWEALKRQVLARGKLTVRTRGRSELPSEEHSEDFLMDHVSLLMSRPAVSRPLVVTFRQTGISGARASAAQLTRFTRGDRDYVTRVPPPPTLTCLHLQEVEPRDLCCLIRERQSCAS</sequence>
<name>A0A2G9S7S4_AQUCT</name>
<evidence type="ECO:0000256" key="3">
    <source>
        <dbReference type="ARBA" id="ARBA00006332"/>
    </source>
</evidence>
<proteinExistence type="inferred from homology"/>
<evidence type="ECO:0000313" key="9">
    <source>
        <dbReference type="EMBL" id="PIO36180.1"/>
    </source>
</evidence>
<accession>A0A2G9S7S4</accession>
<keyword evidence="10" id="KW-1185">Reference proteome</keyword>
<dbReference type="Pfam" id="PF15489">
    <property type="entry name" value="CTC1"/>
    <property type="match status" value="1"/>
</dbReference>
<dbReference type="PANTHER" id="PTHR14865">
    <property type="entry name" value="CST COMPLEX SUBUNIT CTC1"/>
    <property type="match status" value="1"/>
</dbReference>
<dbReference type="GO" id="GO:0045740">
    <property type="term" value="P:positive regulation of DNA replication"/>
    <property type="evidence" value="ECO:0007669"/>
    <property type="project" value="TreeGrafter"/>
</dbReference>
<comment type="subcellular location">
    <subcellularLocation>
        <location evidence="2">Chromosome</location>
        <location evidence="2">Telomere</location>
    </subcellularLocation>
    <subcellularLocation>
        <location evidence="1">Nucleus</location>
    </subcellularLocation>
</comment>
<evidence type="ECO:0000256" key="8">
    <source>
        <dbReference type="ARBA" id="ARBA00023242"/>
    </source>
</evidence>
<evidence type="ECO:0000313" key="10">
    <source>
        <dbReference type="Proteomes" id="UP000228934"/>
    </source>
</evidence>
<dbReference type="Proteomes" id="UP000228934">
    <property type="component" value="Unassembled WGS sequence"/>
</dbReference>
<dbReference type="InterPro" id="IPR029156">
    <property type="entry name" value="CTC1"/>
</dbReference>
<dbReference type="GO" id="GO:0003697">
    <property type="term" value="F:single-stranded DNA binding"/>
    <property type="evidence" value="ECO:0007669"/>
    <property type="project" value="InterPro"/>
</dbReference>
<comment type="similarity">
    <text evidence="3">Belongs to the CTC1 family.</text>
</comment>
<evidence type="ECO:0000256" key="5">
    <source>
        <dbReference type="ARBA" id="ARBA00022454"/>
    </source>
</evidence>
<dbReference type="AlphaFoldDB" id="A0A2G9S7S4"/>
<reference evidence="10" key="1">
    <citation type="journal article" date="2017" name="Nat. Commun.">
        <title>The North American bullfrog draft genome provides insight into hormonal regulation of long noncoding RNA.</title>
        <authorList>
            <person name="Hammond S.A."/>
            <person name="Warren R.L."/>
            <person name="Vandervalk B.P."/>
            <person name="Kucuk E."/>
            <person name="Khan H."/>
            <person name="Gibb E.A."/>
            <person name="Pandoh P."/>
            <person name="Kirk H."/>
            <person name="Zhao Y."/>
            <person name="Jones M."/>
            <person name="Mungall A.J."/>
            <person name="Coope R."/>
            <person name="Pleasance S."/>
            <person name="Moore R.A."/>
            <person name="Holt R.A."/>
            <person name="Round J.M."/>
            <person name="Ohora S."/>
            <person name="Walle B.V."/>
            <person name="Veldhoen N."/>
            <person name="Helbing C.C."/>
            <person name="Birol I."/>
        </authorList>
    </citation>
    <scope>NUCLEOTIDE SEQUENCE [LARGE SCALE GENOMIC DNA]</scope>
</reference>
<protein>
    <recommendedName>
        <fullName evidence="4">CST complex subunit CTC1</fullName>
    </recommendedName>
</protein>
<dbReference type="EMBL" id="KV925382">
    <property type="protein sequence ID" value="PIO36180.1"/>
    <property type="molecule type" value="Genomic_DNA"/>
</dbReference>
<dbReference type="PANTHER" id="PTHR14865:SF2">
    <property type="entry name" value="CST COMPLEX SUBUNIT CTC1"/>
    <property type="match status" value="1"/>
</dbReference>
<dbReference type="GO" id="GO:0042162">
    <property type="term" value="F:telomeric DNA binding"/>
    <property type="evidence" value="ECO:0007669"/>
    <property type="project" value="TreeGrafter"/>
</dbReference>